<keyword evidence="4 8" id="KW-0812">Transmembrane</keyword>
<accession>C0GEW2</accession>
<feature type="transmembrane region" description="Helical" evidence="8">
    <location>
        <begin position="94"/>
        <end position="116"/>
    </location>
</feature>
<dbReference type="Proteomes" id="UP000006443">
    <property type="component" value="Unassembled WGS sequence"/>
</dbReference>
<evidence type="ECO:0000256" key="3">
    <source>
        <dbReference type="ARBA" id="ARBA00022475"/>
    </source>
</evidence>
<evidence type="ECO:0000256" key="6">
    <source>
        <dbReference type="ARBA" id="ARBA00022989"/>
    </source>
</evidence>
<evidence type="ECO:0000313" key="9">
    <source>
        <dbReference type="EMBL" id="EEG78144.1"/>
    </source>
</evidence>
<evidence type="ECO:0000256" key="5">
    <source>
        <dbReference type="ARBA" id="ARBA00022960"/>
    </source>
</evidence>
<evidence type="ECO:0000256" key="4">
    <source>
        <dbReference type="ARBA" id="ARBA00022692"/>
    </source>
</evidence>
<gene>
    <name evidence="9" type="ORF">DealDRAFT_1021</name>
</gene>
<feature type="transmembrane region" description="Helical" evidence="8">
    <location>
        <begin position="51"/>
        <end position="74"/>
    </location>
</feature>
<dbReference type="STRING" id="555088.DealDRAFT_1021"/>
<keyword evidence="5" id="KW-0133">Cell shape</keyword>
<keyword evidence="6 8" id="KW-1133">Transmembrane helix</keyword>
<dbReference type="Pfam" id="PF04093">
    <property type="entry name" value="MreD"/>
    <property type="match status" value="1"/>
</dbReference>
<keyword evidence="10" id="KW-1185">Reference proteome</keyword>
<name>C0GEW2_DETAL</name>
<keyword evidence="7 8" id="KW-0472">Membrane</keyword>
<comment type="similarity">
    <text evidence="2">Belongs to the MreD family.</text>
</comment>
<evidence type="ECO:0000256" key="8">
    <source>
        <dbReference type="SAM" id="Phobius"/>
    </source>
</evidence>
<feature type="transmembrane region" description="Helical" evidence="8">
    <location>
        <begin position="28"/>
        <end position="44"/>
    </location>
</feature>
<dbReference type="GO" id="GO:0005886">
    <property type="term" value="C:plasma membrane"/>
    <property type="evidence" value="ECO:0007669"/>
    <property type="project" value="UniProtKB-SubCell"/>
</dbReference>
<dbReference type="eggNOG" id="COG2891">
    <property type="taxonomic scope" value="Bacteria"/>
</dbReference>
<dbReference type="GO" id="GO:0008360">
    <property type="term" value="P:regulation of cell shape"/>
    <property type="evidence" value="ECO:0007669"/>
    <property type="project" value="UniProtKB-KW"/>
</dbReference>
<reference evidence="9 10" key="1">
    <citation type="submission" date="2009-02" db="EMBL/GenBank/DDBJ databases">
        <title>Sequencing of the draft genome and assembly of Dethiobacter alkaliphilus AHT 1.</title>
        <authorList>
            <consortium name="US DOE Joint Genome Institute (JGI-PGF)"/>
            <person name="Lucas S."/>
            <person name="Copeland A."/>
            <person name="Lapidus A."/>
            <person name="Glavina del Rio T."/>
            <person name="Dalin E."/>
            <person name="Tice H."/>
            <person name="Bruce D."/>
            <person name="Goodwin L."/>
            <person name="Pitluck S."/>
            <person name="Larimer F."/>
            <person name="Land M.L."/>
            <person name="Hauser L."/>
            <person name="Muyzer G."/>
        </authorList>
    </citation>
    <scope>NUCLEOTIDE SEQUENCE [LARGE SCALE GENOMIC DNA]</scope>
    <source>
        <strain evidence="9 10">AHT 1</strain>
    </source>
</reference>
<sequence length="171" mass="18718">MGQVIIFALFVISLTLQGSVLSLAGPDGVHPDILLVIVVALSLLSDSKRGALVGLAAGLLQDILFGAPLGFFAFTKTLTGALAGLFADEIYKDFVLAPMLLVITFSVFNDGLTFFLQRLFAIPQPLSLVQYLQQYSLVRMAMHFFIMGLIYPSLYRAQKRHLLFAETEGMD</sequence>
<dbReference type="AlphaFoldDB" id="C0GEW2"/>
<dbReference type="InterPro" id="IPR007227">
    <property type="entry name" value="Cell_shape_determining_MreD"/>
</dbReference>
<evidence type="ECO:0000313" key="10">
    <source>
        <dbReference type="Proteomes" id="UP000006443"/>
    </source>
</evidence>
<evidence type="ECO:0000256" key="1">
    <source>
        <dbReference type="ARBA" id="ARBA00004651"/>
    </source>
</evidence>
<dbReference type="EMBL" id="ACJM01000004">
    <property type="protein sequence ID" value="EEG78144.1"/>
    <property type="molecule type" value="Genomic_DNA"/>
</dbReference>
<dbReference type="OrthoDB" id="9796616at2"/>
<protein>
    <submittedName>
        <fullName evidence="9">Rod shape-determining protein MreD</fullName>
    </submittedName>
</protein>
<comment type="caution">
    <text evidence="9">The sequence shown here is derived from an EMBL/GenBank/DDBJ whole genome shotgun (WGS) entry which is preliminary data.</text>
</comment>
<evidence type="ECO:0000256" key="7">
    <source>
        <dbReference type="ARBA" id="ARBA00023136"/>
    </source>
</evidence>
<organism evidence="9 10">
    <name type="scientific">Dethiobacter alkaliphilus AHT 1</name>
    <dbReference type="NCBI Taxonomy" id="555088"/>
    <lineage>
        <taxon>Bacteria</taxon>
        <taxon>Bacillati</taxon>
        <taxon>Bacillota</taxon>
        <taxon>Dethiobacteria</taxon>
        <taxon>Dethiobacterales</taxon>
        <taxon>Dethiobacteraceae</taxon>
        <taxon>Dethiobacter</taxon>
    </lineage>
</organism>
<feature type="transmembrane region" description="Helical" evidence="8">
    <location>
        <begin position="137"/>
        <end position="154"/>
    </location>
</feature>
<proteinExistence type="inferred from homology"/>
<keyword evidence="3" id="KW-1003">Cell membrane</keyword>
<dbReference type="NCBIfam" id="TIGR03426">
    <property type="entry name" value="shape_MreD"/>
    <property type="match status" value="1"/>
</dbReference>
<dbReference type="RefSeq" id="WP_008515477.1">
    <property type="nucleotide sequence ID" value="NZ_ACJM01000004.1"/>
</dbReference>
<evidence type="ECO:0000256" key="2">
    <source>
        <dbReference type="ARBA" id="ARBA00007776"/>
    </source>
</evidence>
<comment type="subcellular location">
    <subcellularLocation>
        <location evidence="1">Cell membrane</location>
        <topology evidence="1">Multi-pass membrane protein</topology>
    </subcellularLocation>
</comment>